<dbReference type="GO" id="GO:0016020">
    <property type="term" value="C:membrane"/>
    <property type="evidence" value="ECO:0007669"/>
    <property type="project" value="TreeGrafter"/>
</dbReference>
<gene>
    <name evidence="3" type="ORF">Pfra01_000132600</name>
</gene>
<dbReference type="Proteomes" id="UP001165121">
    <property type="component" value="Unassembled WGS sequence"/>
</dbReference>
<proteinExistence type="predicted"/>
<evidence type="ECO:0000313" key="3">
    <source>
        <dbReference type="EMBL" id="GMF17751.1"/>
    </source>
</evidence>
<dbReference type="InterPro" id="IPR040283">
    <property type="entry name" value="DDB_G0292058-like"/>
</dbReference>
<keyword evidence="2" id="KW-0812">Transmembrane</keyword>
<organism evidence="3 4">
    <name type="scientific">Phytophthora fragariaefolia</name>
    <dbReference type="NCBI Taxonomy" id="1490495"/>
    <lineage>
        <taxon>Eukaryota</taxon>
        <taxon>Sar</taxon>
        <taxon>Stramenopiles</taxon>
        <taxon>Oomycota</taxon>
        <taxon>Peronosporomycetes</taxon>
        <taxon>Peronosporales</taxon>
        <taxon>Peronosporaceae</taxon>
        <taxon>Phytophthora</taxon>
    </lineage>
</organism>
<evidence type="ECO:0000313" key="4">
    <source>
        <dbReference type="Proteomes" id="UP001165121"/>
    </source>
</evidence>
<feature type="transmembrane region" description="Helical" evidence="2">
    <location>
        <begin position="485"/>
        <end position="508"/>
    </location>
</feature>
<dbReference type="PANTHER" id="PTHR31414:SF18">
    <property type="entry name" value="TRANSMEMBRANE PROTEIN-RELATED"/>
    <property type="match status" value="1"/>
</dbReference>
<dbReference type="PANTHER" id="PTHR31414">
    <property type="entry name" value="TRANSMEMBRANE PROTEIN DDB_G0292058"/>
    <property type="match status" value="1"/>
</dbReference>
<keyword evidence="2" id="KW-1133">Transmembrane helix</keyword>
<keyword evidence="4" id="KW-1185">Reference proteome</keyword>
<feature type="transmembrane region" description="Helical" evidence="2">
    <location>
        <begin position="192"/>
        <end position="214"/>
    </location>
</feature>
<protein>
    <submittedName>
        <fullName evidence="3">Unnamed protein product</fullName>
    </submittedName>
</protein>
<dbReference type="EMBL" id="BSXT01000109">
    <property type="protein sequence ID" value="GMF17751.1"/>
    <property type="molecule type" value="Genomic_DNA"/>
</dbReference>
<sequence>MGWSPLVAGATTWPTTCSNAAAQAWQATCPARTLNNTNYVSPTGMTSAEINADEPNAVVAYKTARQSALKLSAVAGNTAMAGLRKKSDSWYKDSLHKFTTYICVKSSSDAELERCVDSSSSDAVRDINGKCVVMLDTDSCNSKGKCERRSNCKWNDVVVNGTEARRQIFTDADVTAAIKWMAVGYPSSLAPFVAPGTVMGVLTALGCIGFVVARCMFNQCGGREPNEKGYSRCDIVVPTLTFLVCSLAVFICMVITAALNTNISNGVEGVLHSLQATLENANIFVSNLLTPLNDATTELAIATKAVKTQLKSSDWIASDGATLRQMLVDFASIYYNHGAFPSLTCDPATSETFCIACPDRVCGSPVTFFANNTAASMTSSSDIVGDAVSLLLSSLVTGGTALDTTLRTAARDIAVLGATTNSSMDVVDVLTSTFNNLSFSRSALVVCVFFFGMIASLVGIIAIVKNACTAKTTQWVHLLHVSWALGVLVCVLSFVLSASLLAVGAVWYDSCEYMKTIHQDMSPYASAQLSAMANACFNGTNLLTPLGLDTPLSFSCNVEEEYAVVQGADTTSVPTIIATYGDIVSKYDLVDFGFDSTRSRSLMSKLATAATAAKISPTVKFTTENVLTPWLAYNQPSTTYNQCQNSTSDDLPECYMKYHCKSVTDDSIARANCEVAFSQAYQYTLAFDKVSSMLDEMREVLLGDTGKSFPDQWNHSVSINEFATSYFTKITALKSGPISTMLGEKGAVRNLLTSVEQARCSGDCSWTNLSFDAINESLCNDVLGTTLAISLCALFLSLFLLPLIVSAIILQKRLRGVAKGTYDQLEARLQELERRAKQQKQEESEGLAPGGEGAKPAGGLSALGGLFKGKKVQSPST</sequence>
<accession>A0A9W6TRH6</accession>
<feature type="transmembrane region" description="Helical" evidence="2">
    <location>
        <begin position="787"/>
        <end position="810"/>
    </location>
</feature>
<comment type="caution">
    <text evidence="3">The sequence shown here is derived from an EMBL/GenBank/DDBJ whole genome shotgun (WGS) entry which is preliminary data.</text>
</comment>
<feature type="compositionally biased region" description="Basic and acidic residues" evidence="1">
    <location>
        <begin position="833"/>
        <end position="843"/>
    </location>
</feature>
<name>A0A9W6TRH6_9STRA</name>
<keyword evidence="2" id="KW-0472">Membrane</keyword>
<feature type="region of interest" description="Disordered" evidence="1">
    <location>
        <begin position="833"/>
        <end position="877"/>
    </location>
</feature>
<dbReference type="OrthoDB" id="103272at2759"/>
<feature type="transmembrane region" description="Helical" evidence="2">
    <location>
        <begin position="235"/>
        <end position="259"/>
    </location>
</feature>
<reference evidence="3" key="1">
    <citation type="submission" date="2023-04" db="EMBL/GenBank/DDBJ databases">
        <title>Phytophthora fragariaefolia NBRC 109709.</title>
        <authorList>
            <person name="Ichikawa N."/>
            <person name="Sato H."/>
            <person name="Tonouchi N."/>
        </authorList>
    </citation>
    <scope>NUCLEOTIDE SEQUENCE</scope>
    <source>
        <strain evidence="3">NBRC 109709</strain>
    </source>
</reference>
<feature type="transmembrane region" description="Helical" evidence="2">
    <location>
        <begin position="443"/>
        <end position="464"/>
    </location>
</feature>
<evidence type="ECO:0000256" key="1">
    <source>
        <dbReference type="SAM" id="MobiDB-lite"/>
    </source>
</evidence>
<dbReference type="AlphaFoldDB" id="A0A9W6TRH6"/>
<evidence type="ECO:0000256" key="2">
    <source>
        <dbReference type="SAM" id="Phobius"/>
    </source>
</evidence>